<feature type="domain" description="PAZ" evidence="1">
    <location>
        <begin position="1"/>
        <end position="59"/>
    </location>
</feature>
<name>A0A0B6YNP6_9EUPU</name>
<feature type="non-terminal residue" evidence="2">
    <location>
        <position position="1"/>
    </location>
</feature>
<dbReference type="CDD" id="cd02846">
    <property type="entry name" value="PAZ_argonaute_like"/>
    <property type="match status" value="1"/>
</dbReference>
<dbReference type="Gene3D" id="2.170.260.10">
    <property type="entry name" value="paz domain"/>
    <property type="match status" value="1"/>
</dbReference>
<evidence type="ECO:0000259" key="1">
    <source>
        <dbReference type="PROSITE" id="PS50821"/>
    </source>
</evidence>
<protein>
    <recommendedName>
        <fullName evidence="1">PAZ domain-containing protein</fullName>
    </recommendedName>
</protein>
<organism evidence="2">
    <name type="scientific">Arion vulgaris</name>
    <dbReference type="NCBI Taxonomy" id="1028688"/>
    <lineage>
        <taxon>Eukaryota</taxon>
        <taxon>Metazoa</taxon>
        <taxon>Spiralia</taxon>
        <taxon>Lophotrochozoa</taxon>
        <taxon>Mollusca</taxon>
        <taxon>Gastropoda</taxon>
        <taxon>Heterobranchia</taxon>
        <taxon>Euthyneura</taxon>
        <taxon>Panpulmonata</taxon>
        <taxon>Eupulmonata</taxon>
        <taxon>Stylommatophora</taxon>
        <taxon>Helicina</taxon>
        <taxon>Arionoidea</taxon>
        <taxon>Arionidae</taxon>
        <taxon>Arion</taxon>
    </lineage>
</organism>
<evidence type="ECO:0000313" key="2">
    <source>
        <dbReference type="EMBL" id="CEK57797.1"/>
    </source>
</evidence>
<dbReference type="GO" id="GO:0003723">
    <property type="term" value="F:RNA binding"/>
    <property type="evidence" value="ECO:0007669"/>
    <property type="project" value="InterPro"/>
</dbReference>
<dbReference type="PROSITE" id="PS50821">
    <property type="entry name" value="PAZ"/>
    <property type="match status" value="1"/>
</dbReference>
<accession>A0A0B6YNP6</accession>
<sequence length="84" mass="10000">FDNEGKKVTVQEYFRNKYNYNIKNPYDPCVEARRKFKDANGKMNKLTVFYPMELIEIADYQRCNKKAQTPELVQEMIRACAIEP</sequence>
<proteinExistence type="predicted"/>
<dbReference type="Pfam" id="PF02170">
    <property type="entry name" value="PAZ"/>
    <property type="match status" value="1"/>
</dbReference>
<feature type="non-terminal residue" evidence="2">
    <location>
        <position position="84"/>
    </location>
</feature>
<reference evidence="2" key="1">
    <citation type="submission" date="2014-12" db="EMBL/GenBank/DDBJ databases">
        <title>Insight into the proteome of Arion vulgaris.</title>
        <authorList>
            <person name="Aradska J."/>
            <person name="Bulat T."/>
            <person name="Smidak R."/>
            <person name="Sarate P."/>
            <person name="Gangsoo J."/>
            <person name="Sialana F."/>
            <person name="Bilban M."/>
            <person name="Lubec G."/>
        </authorList>
    </citation>
    <scope>NUCLEOTIDE SEQUENCE</scope>
    <source>
        <tissue evidence="2">Skin</tissue>
    </source>
</reference>
<dbReference type="InterPro" id="IPR036085">
    <property type="entry name" value="PAZ_dom_sf"/>
</dbReference>
<dbReference type="InterPro" id="IPR003100">
    <property type="entry name" value="PAZ_dom"/>
</dbReference>
<gene>
    <name evidence="2" type="primary">ORF31097</name>
</gene>
<dbReference type="SUPFAM" id="SSF101690">
    <property type="entry name" value="PAZ domain"/>
    <property type="match status" value="1"/>
</dbReference>
<dbReference type="EMBL" id="HACG01010932">
    <property type="protein sequence ID" value="CEK57797.1"/>
    <property type="molecule type" value="Transcribed_RNA"/>
</dbReference>
<dbReference type="AlphaFoldDB" id="A0A0B6YNP6"/>